<dbReference type="Proteomes" id="UP000286415">
    <property type="component" value="Unassembled WGS sequence"/>
</dbReference>
<evidence type="ECO:0000313" key="2">
    <source>
        <dbReference type="Proteomes" id="UP000286415"/>
    </source>
</evidence>
<dbReference type="GO" id="GO:0003714">
    <property type="term" value="F:transcription corepressor activity"/>
    <property type="evidence" value="ECO:0007669"/>
    <property type="project" value="TreeGrafter"/>
</dbReference>
<reference evidence="1 2" key="2">
    <citation type="journal article" date="2021" name="Genomics">
        <title>High-quality reference genome for Clonorchis sinensis.</title>
        <authorList>
            <person name="Young N.D."/>
            <person name="Stroehlein A.J."/>
            <person name="Kinkar L."/>
            <person name="Wang T."/>
            <person name="Sohn W.M."/>
            <person name="Chang B.C.H."/>
            <person name="Kaur P."/>
            <person name="Weisz D."/>
            <person name="Dudchenko O."/>
            <person name="Aiden E.L."/>
            <person name="Korhonen P.K."/>
            <person name="Gasser R.B."/>
        </authorList>
    </citation>
    <scope>NUCLEOTIDE SEQUENCE [LARGE SCALE GENOMIC DNA]</scope>
    <source>
        <strain evidence="1">Cs-k2</strain>
    </source>
</reference>
<dbReference type="OrthoDB" id="440566at2759"/>
<dbReference type="Gene3D" id="3.10.20.550">
    <property type="entry name" value="ASAP complex, SAP18 subunit"/>
    <property type="match status" value="1"/>
</dbReference>
<dbReference type="EMBL" id="NIRI02000005">
    <property type="protein sequence ID" value="KAG5455306.1"/>
    <property type="molecule type" value="Genomic_DNA"/>
</dbReference>
<protein>
    <submittedName>
        <fullName evidence="1">Histone deacetylase complex subunit SAP18</fullName>
    </submittedName>
</protein>
<dbReference type="InterPro" id="IPR042534">
    <property type="entry name" value="SAP18_sf"/>
</dbReference>
<evidence type="ECO:0000313" key="1">
    <source>
        <dbReference type="EMBL" id="KAG5455306.1"/>
    </source>
</evidence>
<dbReference type="PANTHER" id="PTHR13082">
    <property type="entry name" value="SAP18"/>
    <property type="match status" value="1"/>
</dbReference>
<reference evidence="1 2" key="1">
    <citation type="journal article" date="2018" name="Biotechnol. Adv.">
        <title>Improved genomic resources and new bioinformatic workflow for the carcinogenic parasite Clonorchis sinensis: Biotechnological implications.</title>
        <authorList>
            <person name="Wang D."/>
            <person name="Korhonen P.K."/>
            <person name="Gasser R.B."/>
            <person name="Young N.D."/>
        </authorList>
    </citation>
    <scope>NUCLEOTIDE SEQUENCE [LARGE SCALE GENOMIC DNA]</scope>
    <source>
        <strain evidence="1">Cs-k2</strain>
    </source>
</reference>
<comment type="caution">
    <text evidence="1">The sequence shown here is derived from an EMBL/GenBank/DDBJ whole genome shotgun (WGS) entry which is preliminary data.</text>
</comment>
<name>A0A8T1N3J4_CLOSI</name>
<dbReference type="STRING" id="79923.H2KTX4"/>
<organism evidence="1 2">
    <name type="scientific">Clonorchis sinensis</name>
    <name type="common">Chinese liver fluke</name>
    <dbReference type="NCBI Taxonomy" id="79923"/>
    <lineage>
        <taxon>Eukaryota</taxon>
        <taxon>Metazoa</taxon>
        <taxon>Spiralia</taxon>
        <taxon>Lophotrochozoa</taxon>
        <taxon>Platyhelminthes</taxon>
        <taxon>Trematoda</taxon>
        <taxon>Digenea</taxon>
        <taxon>Opisthorchiida</taxon>
        <taxon>Opisthorchiata</taxon>
        <taxon>Opisthorchiidae</taxon>
        <taxon>Clonorchis</taxon>
    </lineage>
</organism>
<dbReference type="InterPro" id="IPR010516">
    <property type="entry name" value="SAP18"/>
</dbReference>
<proteinExistence type="predicted"/>
<gene>
    <name evidence="1" type="ORF">CSKR_105141</name>
</gene>
<dbReference type="Pfam" id="PF06487">
    <property type="entry name" value="SAP18"/>
    <property type="match status" value="1"/>
</dbReference>
<dbReference type="PANTHER" id="PTHR13082:SF0">
    <property type="entry name" value="HISTONE DEACETYLASE COMPLEX SUBUNIT SAP18"/>
    <property type="match status" value="1"/>
</dbReference>
<dbReference type="GO" id="GO:0005634">
    <property type="term" value="C:nucleus"/>
    <property type="evidence" value="ECO:0007669"/>
    <property type="project" value="TreeGrafter"/>
</dbReference>
<keyword evidence="2" id="KW-1185">Reference proteome</keyword>
<accession>A0A8T1N3J4</accession>
<sequence length="235" mass="26639">MTAAIDDGAVNREKTCPLLLRMFYSSVKHNNALEYSRGRTPNNELQVYTWLDATLRELASLVKQVNPESRKRGTTFDFALVTPDSRSPVYRMREIGVVCAGSPSDTDRIMLRDCQFTIGDMIDVAITPAPAPAVEQPPYYSAAAANPIDVGGRVPRRNSPYTRGRRDGFSRPIDRGGRFERSGLDDTRRTVIDTTARERRDDYRPGGSRRRERSDSDRRPHETSTNRTNRRVVPY</sequence>